<sequence length="109" mass="11676">MTMPDLIHDPDTVAAVQEALLTTIGKQFGVMFSEEEADALLVALMRAGWTLEPLEGEQVTELPSTLPQESLQAAHGAVHVHVHVSPSDTASRVNQAVWVAQAALRDLPA</sequence>
<organism evidence="1">
    <name type="scientific">Jonesiaceae bacterium BS-20</name>
    <dbReference type="NCBI Taxonomy" id="3120821"/>
    <lineage>
        <taxon>Bacteria</taxon>
        <taxon>Bacillati</taxon>
        <taxon>Actinomycetota</taxon>
        <taxon>Actinomycetes</taxon>
        <taxon>Micrococcales</taxon>
        <taxon>Jonesiaceae</taxon>
    </lineage>
</organism>
<dbReference type="EMBL" id="CP146203">
    <property type="protein sequence ID" value="XBH21600.1"/>
    <property type="molecule type" value="Genomic_DNA"/>
</dbReference>
<name>A0AAU7DWE3_9MICO</name>
<reference evidence="1" key="1">
    <citation type="submission" date="2024-02" db="EMBL/GenBank/DDBJ databases">
        <title>Tomenella chthoni gen. nov. sp. nov., a member of the family Jonesiaceae isolated from bat guano.</title>
        <authorList>
            <person name="Miller S.L."/>
            <person name="King J."/>
            <person name="Sankaranarayanan K."/>
            <person name="Lawson P.A."/>
        </authorList>
    </citation>
    <scope>NUCLEOTIDE SEQUENCE</scope>
    <source>
        <strain evidence="1">BS-20</strain>
    </source>
</reference>
<evidence type="ECO:0000313" key="1">
    <source>
        <dbReference type="EMBL" id="XBH21600.1"/>
    </source>
</evidence>
<proteinExistence type="predicted"/>
<gene>
    <name evidence="1" type="ORF">V5R04_15550</name>
</gene>
<dbReference type="AlphaFoldDB" id="A0AAU7DWE3"/>
<protein>
    <submittedName>
        <fullName evidence="1">Uncharacterized protein</fullName>
    </submittedName>
</protein>
<accession>A0AAU7DWE3</accession>